<dbReference type="GO" id="GO:0016226">
    <property type="term" value="P:iron-sulfur cluster assembly"/>
    <property type="evidence" value="ECO:0007669"/>
    <property type="project" value="TreeGrafter"/>
</dbReference>
<proteinExistence type="predicted"/>
<dbReference type="AlphaFoldDB" id="A0A8S1Y1D8"/>
<reference evidence="2" key="1">
    <citation type="submission" date="2021-01" db="EMBL/GenBank/DDBJ databases">
        <authorList>
            <consortium name="Genoscope - CEA"/>
            <person name="William W."/>
        </authorList>
    </citation>
    <scope>NUCLEOTIDE SEQUENCE</scope>
</reference>
<organism evidence="2 3">
    <name type="scientific">Paramecium pentaurelia</name>
    <dbReference type="NCBI Taxonomy" id="43138"/>
    <lineage>
        <taxon>Eukaryota</taxon>
        <taxon>Sar</taxon>
        <taxon>Alveolata</taxon>
        <taxon>Ciliophora</taxon>
        <taxon>Intramacronucleata</taxon>
        <taxon>Oligohymenophorea</taxon>
        <taxon>Peniculida</taxon>
        <taxon>Parameciidae</taxon>
        <taxon>Paramecium</taxon>
    </lineage>
</organism>
<dbReference type="PANTHER" id="PTHR19920:SF0">
    <property type="entry name" value="CYTOSOLIC IRON-SULFUR PROTEIN ASSEMBLY PROTEIN CIAO1-RELATED"/>
    <property type="match status" value="1"/>
</dbReference>
<evidence type="ECO:0000313" key="3">
    <source>
        <dbReference type="Proteomes" id="UP000689195"/>
    </source>
</evidence>
<gene>
    <name evidence="2" type="ORF">PPENT_87.1.T1480013</name>
</gene>
<dbReference type="InterPro" id="IPR001680">
    <property type="entry name" value="WD40_rpt"/>
</dbReference>
<dbReference type="EMBL" id="CAJJDO010000148">
    <property type="protein sequence ID" value="CAD8207593.1"/>
    <property type="molecule type" value="Genomic_DNA"/>
</dbReference>
<dbReference type="GO" id="GO:0097361">
    <property type="term" value="C:cytosolic [4Fe-4S] assembly targeting complex"/>
    <property type="evidence" value="ECO:0007669"/>
    <property type="project" value="TreeGrafter"/>
</dbReference>
<accession>A0A8S1Y1D8</accession>
<dbReference type="Pfam" id="PF00400">
    <property type="entry name" value="WD40"/>
    <property type="match status" value="1"/>
</dbReference>
<dbReference type="Proteomes" id="UP000689195">
    <property type="component" value="Unassembled WGS sequence"/>
</dbReference>
<protein>
    <submittedName>
        <fullName evidence="2">Uncharacterized protein</fullName>
    </submittedName>
</protein>
<feature type="repeat" description="WD" evidence="1">
    <location>
        <begin position="108"/>
        <end position="140"/>
    </location>
</feature>
<name>A0A8S1Y1D8_9CILI</name>
<dbReference type="PROSITE" id="PS50082">
    <property type="entry name" value="WD_REPEATS_2"/>
    <property type="match status" value="1"/>
</dbReference>
<evidence type="ECO:0000313" key="2">
    <source>
        <dbReference type="EMBL" id="CAD8207593.1"/>
    </source>
</evidence>
<evidence type="ECO:0000256" key="1">
    <source>
        <dbReference type="PROSITE-ProRule" id="PRU00221"/>
    </source>
</evidence>
<dbReference type="SMART" id="SM00320">
    <property type="entry name" value="WD40"/>
    <property type="match status" value="2"/>
</dbReference>
<comment type="caution">
    <text evidence="2">The sequence shown here is derived from an EMBL/GenBank/DDBJ whole genome shotgun (WGS) entry which is preliminary data.</text>
</comment>
<keyword evidence="1" id="KW-0853">WD repeat</keyword>
<dbReference type="PANTHER" id="PTHR19920">
    <property type="entry name" value="WD40 PROTEIN CIAO1"/>
    <property type="match status" value="1"/>
</dbReference>
<sequence>MQDIQEVNQKSFYYELKNGDPILQSQWCTAMAIDQNNEMVLMQQNGLIKCFQFKHNVLKILAIIQNPKEIVKVVMFLKNRSTFLSTKGDSIINWPMNLMQCCKFINKQKLHSNIINCLILNQCQNLMVSCSGDQTIKFWQQQSNLWFCQQTIIKHKQNVKGIAINQKGDQVISYGDDMYIIVMKFNYQEQIWQVQQKIKGEKRLLGLCIISDNIFTFQYELSKQLCIYTNSIKNLHFRKTQEIPITLGKYFSYSLSKFIPQKNILINFSGSQVNLLKINQVNQNNKLIYKLIQIIDFQSINSGIISEDGQYLITWDYLSKQVNIRSYQEINDV</sequence>
<keyword evidence="3" id="KW-1185">Reference proteome</keyword>